<dbReference type="Gene3D" id="3.60.21.10">
    <property type="match status" value="1"/>
</dbReference>
<keyword evidence="3" id="KW-0408">Iron</keyword>
<sequence>MTDMIKKIAYITDAHIDEEYPKTLGVNARNNWKTILEDIDSKDINEVIYGGDIGEGSSNSWFFETLQNYKLSVSLGNHDLFSEVTKYYKNSTNIDVDGLFYSKEIDFFKLIFLDSSTEVISEKQLEWLKTELISTKKIVLFIHHPILPIPAIIDKKYFLQGREKIQALLQKIPNEIILFSGHYHMEDYRKCNNVIQYITPAASYQVEKDLNEIKVHNNSFGYRIIELNKDNIQTEVVLF</sequence>
<keyword evidence="1" id="KW-0479">Metal-binding</keyword>
<dbReference type="EMBL" id="FOAB01000006">
    <property type="protein sequence ID" value="SEL81905.1"/>
    <property type="molecule type" value="Genomic_DNA"/>
</dbReference>
<evidence type="ECO:0000259" key="5">
    <source>
        <dbReference type="Pfam" id="PF00149"/>
    </source>
</evidence>
<dbReference type="SUPFAM" id="SSF56300">
    <property type="entry name" value="Metallo-dependent phosphatases"/>
    <property type="match status" value="1"/>
</dbReference>
<name>A0A1H7TBK0_AQUAM</name>
<dbReference type="PANTHER" id="PTHR42988">
    <property type="entry name" value="PHOSPHOHYDROLASE"/>
    <property type="match status" value="1"/>
</dbReference>
<keyword evidence="2" id="KW-0378">Hydrolase</keyword>
<protein>
    <submittedName>
        <fullName evidence="6">Icc protein</fullName>
    </submittedName>
</protein>
<dbReference type="STRING" id="1038014.SAMN04487910_3352"/>
<evidence type="ECO:0000313" key="6">
    <source>
        <dbReference type="EMBL" id="SEL81905.1"/>
    </source>
</evidence>
<evidence type="ECO:0000256" key="3">
    <source>
        <dbReference type="ARBA" id="ARBA00023004"/>
    </source>
</evidence>
<evidence type="ECO:0000313" key="7">
    <source>
        <dbReference type="Proteomes" id="UP000198521"/>
    </source>
</evidence>
<dbReference type="OrthoDB" id="651281at2"/>
<evidence type="ECO:0000256" key="2">
    <source>
        <dbReference type="ARBA" id="ARBA00022801"/>
    </source>
</evidence>
<evidence type="ECO:0000256" key="1">
    <source>
        <dbReference type="ARBA" id="ARBA00022723"/>
    </source>
</evidence>
<accession>A0A1H7TBK0</accession>
<dbReference type="PANTHER" id="PTHR42988:SF2">
    <property type="entry name" value="CYCLIC NUCLEOTIDE PHOSPHODIESTERASE CBUA0032-RELATED"/>
    <property type="match status" value="1"/>
</dbReference>
<proteinExistence type="inferred from homology"/>
<evidence type="ECO:0000256" key="4">
    <source>
        <dbReference type="ARBA" id="ARBA00025742"/>
    </source>
</evidence>
<keyword evidence="7" id="KW-1185">Reference proteome</keyword>
<dbReference type="GO" id="GO:0046872">
    <property type="term" value="F:metal ion binding"/>
    <property type="evidence" value="ECO:0007669"/>
    <property type="project" value="UniProtKB-KW"/>
</dbReference>
<feature type="domain" description="Calcineurin-like phosphoesterase" evidence="5">
    <location>
        <begin position="7"/>
        <end position="185"/>
    </location>
</feature>
<dbReference type="InterPro" id="IPR004843">
    <property type="entry name" value="Calcineurin-like_PHP"/>
</dbReference>
<gene>
    <name evidence="6" type="ORF">SAMN04487910_3352</name>
</gene>
<dbReference type="GO" id="GO:0016787">
    <property type="term" value="F:hydrolase activity"/>
    <property type="evidence" value="ECO:0007669"/>
    <property type="project" value="UniProtKB-KW"/>
</dbReference>
<reference evidence="6 7" key="1">
    <citation type="submission" date="2016-10" db="EMBL/GenBank/DDBJ databases">
        <authorList>
            <person name="de Groot N.N."/>
        </authorList>
    </citation>
    <scope>NUCLEOTIDE SEQUENCE [LARGE SCALE GENOMIC DNA]</scope>
    <source>
        <strain evidence="6 7">DSM 25232</strain>
    </source>
</reference>
<organism evidence="6 7">
    <name type="scientific">Aquimarina amphilecti</name>
    <dbReference type="NCBI Taxonomy" id="1038014"/>
    <lineage>
        <taxon>Bacteria</taxon>
        <taxon>Pseudomonadati</taxon>
        <taxon>Bacteroidota</taxon>
        <taxon>Flavobacteriia</taxon>
        <taxon>Flavobacteriales</taxon>
        <taxon>Flavobacteriaceae</taxon>
        <taxon>Aquimarina</taxon>
    </lineage>
</organism>
<dbReference type="Pfam" id="PF00149">
    <property type="entry name" value="Metallophos"/>
    <property type="match status" value="1"/>
</dbReference>
<comment type="similarity">
    <text evidence="4">Belongs to the cyclic nucleotide phosphodiesterase class-III family.</text>
</comment>
<dbReference type="InterPro" id="IPR050884">
    <property type="entry name" value="CNP_phosphodiesterase-III"/>
</dbReference>
<dbReference type="InterPro" id="IPR029052">
    <property type="entry name" value="Metallo-depent_PP-like"/>
</dbReference>
<dbReference type="AlphaFoldDB" id="A0A1H7TBK0"/>
<dbReference type="Proteomes" id="UP000198521">
    <property type="component" value="Unassembled WGS sequence"/>
</dbReference>